<organism evidence="5 6">
    <name type="scientific">Paenibacillus selenitireducens</name>
    <dbReference type="NCBI Taxonomy" id="1324314"/>
    <lineage>
        <taxon>Bacteria</taxon>
        <taxon>Bacillati</taxon>
        <taxon>Bacillota</taxon>
        <taxon>Bacilli</taxon>
        <taxon>Bacillales</taxon>
        <taxon>Paenibacillaceae</taxon>
        <taxon>Paenibacillus</taxon>
    </lineage>
</organism>
<dbReference type="SUPFAM" id="SSF56784">
    <property type="entry name" value="HAD-like"/>
    <property type="match status" value="1"/>
</dbReference>
<dbReference type="GO" id="GO:0044281">
    <property type="term" value="P:small molecule metabolic process"/>
    <property type="evidence" value="ECO:0007669"/>
    <property type="project" value="UniProtKB-ARBA"/>
</dbReference>
<dbReference type="SFLD" id="SFLDG01129">
    <property type="entry name" value="C1.5:_HAD__Beta-PGM__Phosphata"/>
    <property type="match status" value="1"/>
</dbReference>
<dbReference type="Pfam" id="PF00702">
    <property type="entry name" value="Hydrolase"/>
    <property type="match status" value="1"/>
</dbReference>
<evidence type="ECO:0000313" key="5">
    <source>
        <dbReference type="EMBL" id="OPA78747.1"/>
    </source>
</evidence>
<dbReference type="Gene3D" id="3.40.50.1000">
    <property type="entry name" value="HAD superfamily/HAD-like"/>
    <property type="match status" value="1"/>
</dbReference>
<dbReference type="PANTHER" id="PTHR46470:SF2">
    <property type="entry name" value="GLYCERALDEHYDE 3-PHOSPHATE PHOSPHATASE"/>
    <property type="match status" value="1"/>
</dbReference>
<dbReference type="SFLD" id="SFLDS00003">
    <property type="entry name" value="Haloacid_Dehalogenase"/>
    <property type="match status" value="1"/>
</dbReference>
<dbReference type="InterPro" id="IPR023214">
    <property type="entry name" value="HAD_sf"/>
</dbReference>
<dbReference type="RefSeq" id="WP_078499082.1">
    <property type="nucleotide sequence ID" value="NZ_MSZX01000004.1"/>
</dbReference>
<accession>A0A1T2XFR9</accession>
<dbReference type="Gene3D" id="1.20.120.710">
    <property type="entry name" value="Haloacid dehalogenase hydrolase-like domain"/>
    <property type="match status" value="1"/>
</dbReference>
<dbReference type="InterPro" id="IPR051400">
    <property type="entry name" value="HAD-like_hydrolase"/>
</dbReference>
<keyword evidence="4" id="KW-0460">Magnesium</keyword>
<dbReference type="InterPro" id="IPR006439">
    <property type="entry name" value="HAD-SF_hydro_IA"/>
</dbReference>
<dbReference type="NCBIfam" id="TIGR01509">
    <property type="entry name" value="HAD-SF-IA-v3"/>
    <property type="match status" value="1"/>
</dbReference>
<evidence type="ECO:0008006" key="7">
    <source>
        <dbReference type="Google" id="ProtNLM"/>
    </source>
</evidence>
<dbReference type="STRING" id="1324314.BVG16_12980"/>
<comment type="caution">
    <text evidence="5">The sequence shown here is derived from an EMBL/GenBank/DDBJ whole genome shotgun (WGS) entry which is preliminary data.</text>
</comment>
<dbReference type="Proteomes" id="UP000190188">
    <property type="component" value="Unassembled WGS sequence"/>
</dbReference>
<keyword evidence="3" id="KW-0378">Hydrolase</keyword>
<dbReference type="GO" id="GO:0016791">
    <property type="term" value="F:phosphatase activity"/>
    <property type="evidence" value="ECO:0007669"/>
    <property type="project" value="TreeGrafter"/>
</dbReference>
<dbReference type="NCBIfam" id="TIGR01549">
    <property type="entry name" value="HAD-SF-IA-v1"/>
    <property type="match status" value="1"/>
</dbReference>
<evidence type="ECO:0000256" key="1">
    <source>
        <dbReference type="ARBA" id="ARBA00001946"/>
    </source>
</evidence>
<keyword evidence="2" id="KW-0479">Metal-binding</keyword>
<dbReference type="InterPro" id="IPR036412">
    <property type="entry name" value="HAD-like_sf"/>
</dbReference>
<gene>
    <name evidence="5" type="ORF">BVG16_12980</name>
</gene>
<protein>
    <recommendedName>
        <fullName evidence="7">HAD family hydrolase</fullName>
    </recommendedName>
</protein>
<dbReference type="GO" id="GO:0046872">
    <property type="term" value="F:metal ion binding"/>
    <property type="evidence" value="ECO:0007669"/>
    <property type="project" value="UniProtKB-KW"/>
</dbReference>
<dbReference type="AlphaFoldDB" id="A0A1T2XFR9"/>
<reference evidence="5 6" key="1">
    <citation type="submission" date="2017-01" db="EMBL/GenBank/DDBJ databases">
        <title>Genome analysis of Paenibacillus selenitrireducens ES3-24.</title>
        <authorList>
            <person name="Xu D."/>
            <person name="Yao R."/>
            <person name="Zheng S."/>
        </authorList>
    </citation>
    <scope>NUCLEOTIDE SEQUENCE [LARGE SCALE GENOMIC DNA]</scope>
    <source>
        <strain evidence="5 6">ES3-24</strain>
    </source>
</reference>
<dbReference type="EMBL" id="MSZX01000004">
    <property type="protein sequence ID" value="OPA78747.1"/>
    <property type="molecule type" value="Genomic_DNA"/>
</dbReference>
<evidence type="ECO:0000313" key="6">
    <source>
        <dbReference type="Proteomes" id="UP000190188"/>
    </source>
</evidence>
<sequence length="239" mass="27561">MSKYSLLLFDLDDTLLNNSSWFSVGLIQTLGMHSVTRYLDASLFLEQVMQVPNSLLERFKSRELTPTEFKRARWRHAFTHFNLHPDVEVIDQFDTLFFKTSMAYIEINKSVTSLLNELKRHYDVGIVTNGLYDSRMKIRQMGLSEVFSEDTIFHAEHLGYRKPDPEIYLVALKHFGKEPNETLFIGDSWTHDVVGPMEIGMEAIWVNGKGLSPSTKHIPVAVVSDVTEIRNILLKRLLL</sequence>
<comment type="cofactor">
    <cofactor evidence="1">
        <name>Mg(2+)</name>
        <dbReference type="ChEBI" id="CHEBI:18420"/>
    </cofactor>
</comment>
<dbReference type="OrthoDB" id="25198at2"/>
<name>A0A1T2XFR9_9BACL</name>
<evidence type="ECO:0000256" key="4">
    <source>
        <dbReference type="ARBA" id="ARBA00022842"/>
    </source>
</evidence>
<evidence type="ECO:0000256" key="3">
    <source>
        <dbReference type="ARBA" id="ARBA00022801"/>
    </source>
</evidence>
<keyword evidence="6" id="KW-1185">Reference proteome</keyword>
<evidence type="ECO:0000256" key="2">
    <source>
        <dbReference type="ARBA" id="ARBA00022723"/>
    </source>
</evidence>
<dbReference type="PANTHER" id="PTHR46470">
    <property type="entry name" value="N-ACYLNEURAMINATE-9-PHOSPHATASE"/>
    <property type="match status" value="1"/>
</dbReference>
<proteinExistence type="predicted"/>